<dbReference type="InterPro" id="IPR014166">
    <property type="entry name" value="Tol-Pal_acyl-CoA_thioesterase"/>
</dbReference>
<dbReference type="CDD" id="cd00586">
    <property type="entry name" value="4HBT"/>
    <property type="match status" value="1"/>
</dbReference>
<dbReference type="EMBL" id="VDUY01000001">
    <property type="protein sequence ID" value="TXL68508.1"/>
    <property type="molecule type" value="Genomic_DNA"/>
</dbReference>
<keyword evidence="2" id="KW-0378">Hydrolase</keyword>
<dbReference type="AlphaFoldDB" id="A0A5C8P5B5"/>
<proteinExistence type="inferred from homology"/>
<evidence type="ECO:0000313" key="3">
    <source>
        <dbReference type="EMBL" id="TXL68508.1"/>
    </source>
</evidence>
<dbReference type="GO" id="GO:0047617">
    <property type="term" value="F:fatty acyl-CoA hydrolase activity"/>
    <property type="evidence" value="ECO:0007669"/>
    <property type="project" value="TreeGrafter"/>
</dbReference>
<comment type="caution">
    <text evidence="3">The sequence shown here is derived from an EMBL/GenBank/DDBJ whole genome shotgun (WGS) entry which is preliminary data.</text>
</comment>
<dbReference type="InterPro" id="IPR029069">
    <property type="entry name" value="HotDog_dom_sf"/>
</dbReference>
<dbReference type="Proteomes" id="UP000321548">
    <property type="component" value="Unassembled WGS sequence"/>
</dbReference>
<gene>
    <name evidence="3" type="primary">ybgC</name>
    <name evidence="3" type="ORF">FHP08_02160</name>
</gene>
<dbReference type="NCBIfam" id="TIGR00051">
    <property type="entry name" value="YbgC/FadM family acyl-CoA thioesterase"/>
    <property type="match status" value="1"/>
</dbReference>
<dbReference type="OrthoDB" id="9808429at2"/>
<dbReference type="NCBIfam" id="TIGR02799">
    <property type="entry name" value="thio_ybgC"/>
    <property type="match status" value="1"/>
</dbReference>
<dbReference type="InterPro" id="IPR006684">
    <property type="entry name" value="YbgC/YbaW"/>
</dbReference>
<evidence type="ECO:0000313" key="4">
    <source>
        <dbReference type="Proteomes" id="UP000321548"/>
    </source>
</evidence>
<evidence type="ECO:0000256" key="2">
    <source>
        <dbReference type="ARBA" id="ARBA00022801"/>
    </source>
</evidence>
<dbReference type="RefSeq" id="WP_147702648.1">
    <property type="nucleotide sequence ID" value="NZ_VDUY01000001.1"/>
</dbReference>
<organism evidence="3 4">
    <name type="scientific">Zeimonas arvi</name>
    <dbReference type="NCBI Taxonomy" id="2498847"/>
    <lineage>
        <taxon>Bacteria</taxon>
        <taxon>Pseudomonadati</taxon>
        <taxon>Pseudomonadota</taxon>
        <taxon>Betaproteobacteria</taxon>
        <taxon>Burkholderiales</taxon>
        <taxon>Burkholderiaceae</taxon>
        <taxon>Zeimonas</taxon>
    </lineage>
</organism>
<dbReference type="Gene3D" id="3.10.129.10">
    <property type="entry name" value="Hotdog Thioesterase"/>
    <property type="match status" value="1"/>
</dbReference>
<dbReference type="SUPFAM" id="SSF54637">
    <property type="entry name" value="Thioesterase/thiol ester dehydrase-isomerase"/>
    <property type="match status" value="1"/>
</dbReference>
<name>A0A5C8P5B5_9BURK</name>
<protein>
    <submittedName>
        <fullName evidence="3">Tol-pal system-associated acyl-CoA thioesterase</fullName>
    </submittedName>
</protein>
<dbReference type="FunFam" id="3.10.129.10:FF:000004">
    <property type="entry name" value="Tol-pal system-associated acyl-CoA thioesterase"/>
    <property type="match status" value="1"/>
</dbReference>
<dbReference type="PANTHER" id="PTHR31793">
    <property type="entry name" value="4-HYDROXYBENZOYL-COA THIOESTERASE FAMILY MEMBER"/>
    <property type="match status" value="1"/>
</dbReference>
<dbReference type="PIRSF" id="PIRSF003230">
    <property type="entry name" value="YbgC"/>
    <property type="match status" value="1"/>
</dbReference>
<dbReference type="Pfam" id="PF13279">
    <property type="entry name" value="4HBT_2"/>
    <property type="match status" value="1"/>
</dbReference>
<dbReference type="InterPro" id="IPR050563">
    <property type="entry name" value="4-hydroxybenzoyl-CoA_TE"/>
</dbReference>
<evidence type="ECO:0000256" key="1">
    <source>
        <dbReference type="ARBA" id="ARBA00005953"/>
    </source>
</evidence>
<dbReference type="PANTHER" id="PTHR31793:SF37">
    <property type="entry name" value="ACYL-COA THIOESTER HYDROLASE YBGC"/>
    <property type="match status" value="1"/>
</dbReference>
<accession>A0A5C8P5B5</accession>
<keyword evidence="4" id="KW-1185">Reference proteome</keyword>
<comment type="similarity">
    <text evidence="1">Belongs to the 4-hydroxybenzoyl-CoA thioesterase family.</text>
</comment>
<sequence>MTAAAHVSTDAPDFSLRVRVYYEDTDAGGIVYHANWLRWFERARTDWLRALGVEHSRMLAETGVGFVVRDMSIDYRRPARLDEELLVDVRLAEARRASWTLAQQARRPGESEPLVSATLRIAAVHLASGRPTAIPKDLAERALARGPANNPLPDSA</sequence>
<reference evidence="3 4" key="1">
    <citation type="submission" date="2019-06" db="EMBL/GenBank/DDBJ databases">
        <title>Quisquiliibacterium sp. nov., isolated from a maize field.</title>
        <authorList>
            <person name="Lin S.-Y."/>
            <person name="Tsai C.-F."/>
            <person name="Young C.-C."/>
        </authorList>
    </citation>
    <scope>NUCLEOTIDE SEQUENCE [LARGE SCALE GENOMIC DNA]</scope>
    <source>
        <strain evidence="3 4">CC-CFT501</strain>
    </source>
</reference>